<dbReference type="EMBL" id="JAFIMR010000031">
    <property type="protein sequence ID" value="KAI1860559.1"/>
    <property type="molecule type" value="Genomic_DNA"/>
</dbReference>
<gene>
    <name evidence="1" type="ORF">JX265_009958</name>
</gene>
<comment type="caution">
    <text evidence="1">The sequence shown here is derived from an EMBL/GenBank/DDBJ whole genome shotgun (WGS) entry which is preliminary data.</text>
</comment>
<dbReference type="AlphaFoldDB" id="A0A9P9WFD9"/>
<keyword evidence="2" id="KW-1185">Reference proteome</keyword>
<proteinExistence type="predicted"/>
<reference evidence="1" key="1">
    <citation type="submission" date="2021-03" db="EMBL/GenBank/DDBJ databases">
        <title>Revisited historic fungal species revealed as producer of novel bioactive compounds through whole genome sequencing and comparative genomics.</title>
        <authorList>
            <person name="Vignolle G.A."/>
            <person name="Hochenegger N."/>
            <person name="Mach R.L."/>
            <person name="Mach-Aigner A.R."/>
            <person name="Javad Rahimi M."/>
            <person name="Salim K.A."/>
            <person name="Chan C.M."/>
            <person name="Lim L.B.L."/>
            <person name="Cai F."/>
            <person name="Druzhinina I.S."/>
            <person name="U'Ren J.M."/>
            <person name="Derntl C."/>
        </authorList>
    </citation>
    <scope>NUCLEOTIDE SEQUENCE</scope>
    <source>
        <strain evidence="1">TUCIM 5799</strain>
    </source>
</reference>
<protein>
    <submittedName>
        <fullName evidence="1">Uncharacterized protein</fullName>
    </submittedName>
</protein>
<evidence type="ECO:0000313" key="1">
    <source>
        <dbReference type="EMBL" id="KAI1860559.1"/>
    </source>
</evidence>
<sequence>MIGEFARSIRDAFDYANYDESRAKLPKDQRTQTRAAMIQQDDSFDVMECEQKIKEVEGLAEADSDAECENINETET</sequence>
<dbReference type="Proteomes" id="UP000829685">
    <property type="component" value="Unassembled WGS sequence"/>
</dbReference>
<name>A0A9P9WFD9_9PEZI</name>
<organism evidence="1 2">
    <name type="scientific">Neoarthrinium moseri</name>
    <dbReference type="NCBI Taxonomy" id="1658444"/>
    <lineage>
        <taxon>Eukaryota</taxon>
        <taxon>Fungi</taxon>
        <taxon>Dikarya</taxon>
        <taxon>Ascomycota</taxon>
        <taxon>Pezizomycotina</taxon>
        <taxon>Sordariomycetes</taxon>
        <taxon>Xylariomycetidae</taxon>
        <taxon>Amphisphaeriales</taxon>
        <taxon>Apiosporaceae</taxon>
        <taxon>Neoarthrinium</taxon>
    </lineage>
</organism>
<evidence type="ECO:0000313" key="2">
    <source>
        <dbReference type="Proteomes" id="UP000829685"/>
    </source>
</evidence>
<accession>A0A9P9WFD9</accession>